<evidence type="ECO:0000256" key="2">
    <source>
        <dbReference type="ARBA" id="ARBA00022801"/>
    </source>
</evidence>
<dbReference type="GO" id="GO:0016788">
    <property type="term" value="F:hydrolase activity, acting on ester bonds"/>
    <property type="evidence" value="ECO:0007669"/>
    <property type="project" value="TreeGrafter"/>
</dbReference>
<dbReference type="SUPFAM" id="SSF53474">
    <property type="entry name" value="alpha/beta-Hydrolases"/>
    <property type="match status" value="1"/>
</dbReference>
<dbReference type="PANTHER" id="PTHR40841:SF2">
    <property type="entry name" value="SIDEROPHORE-DEGRADING ESTERASE (EUROFUNG)"/>
    <property type="match status" value="1"/>
</dbReference>
<dbReference type="Gene3D" id="3.40.50.1820">
    <property type="entry name" value="alpha/beta hydrolase"/>
    <property type="match status" value="1"/>
</dbReference>
<keyword evidence="3" id="KW-0732">Signal</keyword>
<dbReference type="InterPro" id="IPR029058">
    <property type="entry name" value="AB_hydrolase_fold"/>
</dbReference>
<evidence type="ECO:0000256" key="1">
    <source>
        <dbReference type="ARBA" id="ARBA00005622"/>
    </source>
</evidence>
<dbReference type="Proteomes" id="UP000290283">
    <property type="component" value="Unassembled WGS sequence"/>
</dbReference>
<gene>
    <name evidence="4" type="ORF">EQG63_10720</name>
</gene>
<evidence type="ECO:0000313" key="5">
    <source>
        <dbReference type="Proteomes" id="UP000290283"/>
    </source>
</evidence>
<accession>A0A4Q1K0B4</accession>
<organism evidence="4 5">
    <name type="scientific">Flavobacterium amnicola</name>
    <dbReference type="NCBI Taxonomy" id="2506422"/>
    <lineage>
        <taxon>Bacteria</taxon>
        <taxon>Pseudomonadati</taxon>
        <taxon>Bacteroidota</taxon>
        <taxon>Flavobacteriia</taxon>
        <taxon>Flavobacteriales</taxon>
        <taxon>Flavobacteriaceae</taxon>
        <taxon>Flavobacterium</taxon>
    </lineage>
</organism>
<keyword evidence="2 4" id="KW-0378">Hydrolase</keyword>
<name>A0A4Q1K0B4_9FLAO</name>
<dbReference type="EMBL" id="SBKO01000005">
    <property type="protein sequence ID" value="RXR17257.1"/>
    <property type="molecule type" value="Genomic_DNA"/>
</dbReference>
<evidence type="ECO:0000256" key="3">
    <source>
        <dbReference type="SAM" id="SignalP"/>
    </source>
</evidence>
<feature type="chain" id="PRO_5020278347" evidence="3">
    <location>
        <begin position="19"/>
        <end position="265"/>
    </location>
</feature>
<dbReference type="OrthoDB" id="9784036at2"/>
<evidence type="ECO:0000313" key="4">
    <source>
        <dbReference type="EMBL" id="RXR17257.1"/>
    </source>
</evidence>
<dbReference type="PANTHER" id="PTHR40841">
    <property type="entry name" value="SIDEROPHORE TRIACETYLFUSARININE C ESTERASE"/>
    <property type="match status" value="1"/>
</dbReference>
<comment type="similarity">
    <text evidence="1">Belongs to the esterase D family.</text>
</comment>
<feature type="signal peptide" evidence="3">
    <location>
        <begin position="1"/>
        <end position="18"/>
    </location>
</feature>
<sequence>MKKIIGFILLFCITTIQAQEKDFVLGKIATLKSTVLNEDRKLNIYFPAGYDATTSYPVIYLLDGSADQDFIHIVGIVQFANYDWINMLSKSIVVGIENVDRRRDFTFPTTIEKDKQDFPTTGGSEKFITFLEKELQPYIEQKYKTTASKTIIGQSLGGLLATEILFKMPRLFTNYIIVSPSIWWNKQSLFAVAPEFANTNFNQKTKVFISVGKEGSVMEKDAKKLYEMVKKNGKSIDSHFHYFNDSSHADILHLAVYKAFETLKI</sequence>
<dbReference type="RefSeq" id="WP_129436375.1">
    <property type="nucleotide sequence ID" value="NZ_SBKO01000005.1"/>
</dbReference>
<dbReference type="InterPro" id="IPR000801">
    <property type="entry name" value="Esterase-like"/>
</dbReference>
<dbReference type="InterPro" id="IPR052558">
    <property type="entry name" value="Siderophore_Hydrolase_D"/>
</dbReference>
<comment type="caution">
    <text evidence="4">The sequence shown here is derived from an EMBL/GenBank/DDBJ whole genome shotgun (WGS) entry which is preliminary data.</text>
</comment>
<reference evidence="5" key="1">
    <citation type="submission" date="2019-01" db="EMBL/GenBank/DDBJ databases">
        <title>Cytophagaceae bacterium strain CAR-16.</title>
        <authorList>
            <person name="Chen W.-M."/>
        </authorList>
    </citation>
    <scope>NUCLEOTIDE SEQUENCE [LARGE SCALE GENOMIC DNA]</scope>
    <source>
        <strain evidence="5">LLJ-11</strain>
    </source>
</reference>
<keyword evidence="5" id="KW-1185">Reference proteome</keyword>
<proteinExistence type="inferred from homology"/>
<protein>
    <submittedName>
        <fullName evidence="4">Alpha/beta hydrolase</fullName>
    </submittedName>
</protein>
<dbReference type="AlphaFoldDB" id="A0A4Q1K0B4"/>
<dbReference type="Pfam" id="PF00756">
    <property type="entry name" value="Esterase"/>
    <property type="match status" value="1"/>
</dbReference>